<comment type="caution">
    <text evidence="1">The sequence shown here is derived from an EMBL/GenBank/DDBJ whole genome shotgun (WGS) entry which is preliminary data.</text>
</comment>
<evidence type="ECO:0000313" key="1">
    <source>
        <dbReference type="EMBL" id="OOG24340.1"/>
    </source>
</evidence>
<dbReference type="AlphaFoldDB" id="A0A1V3NH23"/>
<sequence length="107" mass="12181">MFLEAWKHGVRLAGPEYFNVLVPDVDAATDKNQRRPNREAIEAVIDALGSGESVFLDSMYSFYNSEVRHMLLESLDRKMVNICDIAAALDGERKEVIGDLLRYYPGW</sequence>
<evidence type="ECO:0000313" key="2">
    <source>
        <dbReference type="Proteomes" id="UP000189462"/>
    </source>
</evidence>
<accession>A0A1V3NH23</accession>
<gene>
    <name evidence="1" type="ORF">B1C78_08995</name>
</gene>
<reference evidence="1 2" key="1">
    <citation type="submission" date="2017-02" db="EMBL/GenBank/DDBJ databases">
        <title>Genomic diversity within the haloalkaliphilic genus Thioalkalivibrio.</title>
        <authorList>
            <person name="Ahn A.-C."/>
            <person name="Meier-Kolthoff J."/>
            <person name="Overmars L."/>
            <person name="Richter M."/>
            <person name="Woyke T."/>
            <person name="Sorokin D.Y."/>
            <person name="Muyzer G."/>
        </authorList>
    </citation>
    <scope>NUCLEOTIDE SEQUENCE [LARGE SCALE GENOMIC DNA]</scope>
    <source>
        <strain evidence="1 2">ALJD</strain>
    </source>
</reference>
<name>A0A1V3NH23_9GAMM</name>
<proteinExistence type="predicted"/>
<keyword evidence="2" id="KW-1185">Reference proteome</keyword>
<organism evidence="1 2">
    <name type="scientific">Thioalkalivibrio denitrificans</name>
    <dbReference type="NCBI Taxonomy" id="108003"/>
    <lineage>
        <taxon>Bacteria</taxon>
        <taxon>Pseudomonadati</taxon>
        <taxon>Pseudomonadota</taxon>
        <taxon>Gammaproteobacteria</taxon>
        <taxon>Chromatiales</taxon>
        <taxon>Ectothiorhodospiraceae</taxon>
        <taxon>Thioalkalivibrio</taxon>
    </lineage>
</organism>
<dbReference type="EMBL" id="MVBK01000048">
    <property type="protein sequence ID" value="OOG24340.1"/>
    <property type="molecule type" value="Genomic_DNA"/>
</dbReference>
<dbReference type="Proteomes" id="UP000189462">
    <property type="component" value="Unassembled WGS sequence"/>
</dbReference>
<protein>
    <submittedName>
        <fullName evidence="1">Uncharacterized protein</fullName>
    </submittedName>
</protein>